<dbReference type="AlphaFoldDB" id="A0A3M0SPZ7"/>
<name>A0A3M0SPZ7_9CLOT</name>
<dbReference type="EMBL" id="RFAQ01000036">
    <property type="protein sequence ID" value="RMC99740.1"/>
    <property type="molecule type" value="Genomic_DNA"/>
</dbReference>
<gene>
    <name evidence="1" type="ORF">D9O40_11615</name>
</gene>
<accession>A0A3M0SPZ7</accession>
<evidence type="ECO:0000313" key="2">
    <source>
        <dbReference type="Proteomes" id="UP000277999"/>
    </source>
</evidence>
<sequence length="61" mass="7577">MYYFVFFLTKKISKKNPNIIPKKKFFNKTPNEIPKLIPRTKYNKFFFFAFLCCYKNKFFSQ</sequence>
<proteinExistence type="predicted"/>
<evidence type="ECO:0000313" key="1">
    <source>
        <dbReference type="EMBL" id="RMC99740.1"/>
    </source>
</evidence>
<reference evidence="1 2" key="1">
    <citation type="submission" date="2018-10" db="EMBL/GenBank/DDBJ databases">
        <title>Genome-centric metagenomics revealed C2 chemical producing, CO utilizing Clostridium with novel acetogenic gene cluster.</title>
        <authorList>
            <person name="Kang H."/>
            <person name="Park B."/>
            <person name="Choi I.G."/>
            <person name="Chang I.S."/>
        </authorList>
    </citation>
    <scope>NUCLEOTIDE SEQUENCE [LARGE SCALE GENOMIC DNA]</scope>
    <source>
        <strain evidence="1 2">H21-9</strain>
    </source>
</reference>
<comment type="caution">
    <text evidence="1">The sequence shown here is derived from an EMBL/GenBank/DDBJ whole genome shotgun (WGS) entry which is preliminary data.</text>
</comment>
<dbReference type="Proteomes" id="UP000277999">
    <property type="component" value="Unassembled WGS sequence"/>
</dbReference>
<organism evidence="1 2">
    <name type="scientific">Clostridium autoethanogenum</name>
    <dbReference type="NCBI Taxonomy" id="84023"/>
    <lineage>
        <taxon>Bacteria</taxon>
        <taxon>Bacillati</taxon>
        <taxon>Bacillota</taxon>
        <taxon>Clostridia</taxon>
        <taxon>Eubacteriales</taxon>
        <taxon>Clostridiaceae</taxon>
        <taxon>Clostridium</taxon>
    </lineage>
</organism>
<protein>
    <submittedName>
        <fullName evidence="1">Uncharacterized protein</fullName>
    </submittedName>
</protein>